<sequence>MSKAIKVPHEGKSPKHKKNKRSQRAMRNLMVSVLGATGTLYLVTQSIAVTVTGTIAALSAGLLYLLLGWK</sequence>
<organism evidence="3 4">
    <name type="scientific">Kribbella pittospori</name>
    <dbReference type="NCBI Taxonomy" id="722689"/>
    <lineage>
        <taxon>Bacteria</taxon>
        <taxon>Bacillati</taxon>
        <taxon>Actinomycetota</taxon>
        <taxon>Actinomycetes</taxon>
        <taxon>Propionibacteriales</taxon>
        <taxon>Kribbellaceae</taxon>
        <taxon>Kribbella</taxon>
    </lineage>
</organism>
<dbReference type="AlphaFoldDB" id="A0A4R0KMM3"/>
<feature type="compositionally biased region" description="Basic residues" evidence="1">
    <location>
        <begin position="14"/>
        <end position="23"/>
    </location>
</feature>
<keyword evidence="4" id="KW-1185">Reference proteome</keyword>
<gene>
    <name evidence="3" type="ORF">E0H73_31790</name>
</gene>
<keyword evidence="2" id="KW-0472">Membrane</keyword>
<feature type="region of interest" description="Disordered" evidence="1">
    <location>
        <begin position="1"/>
        <end position="23"/>
    </location>
</feature>
<accession>A0A4R0KMM3</accession>
<feature type="transmembrane region" description="Helical" evidence="2">
    <location>
        <begin position="25"/>
        <end position="43"/>
    </location>
</feature>
<evidence type="ECO:0000313" key="3">
    <source>
        <dbReference type="EMBL" id="TCC57065.1"/>
    </source>
</evidence>
<dbReference type="EMBL" id="SJKB01000011">
    <property type="protein sequence ID" value="TCC57065.1"/>
    <property type="molecule type" value="Genomic_DNA"/>
</dbReference>
<evidence type="ECO:0000256" key="1">
    <source>
        <dbReference type="SAM" id="MobiDB-lite"/>
    </source>
</evidence>
<evidence type="ECO:0000313" key="4">
    <source>
        <dbReference type="Proteomes" id="UP000291144"/>
    </source>
</evidence>
<comment type="caution">
    <text evidence="3">The sequence shown here is derived from an EMBL/GenBank/DDBJ whole genome shotgun (WGS) entry which is preliminary data.</text>
</comment>
<dbReference type="Proteomes" id="UP000291144">
    <property type="component" value="Unassembled WGS sequence"/>
</dbReference>
<keyword evidence="2" id="KW-1133">Transmembrane helix</keyword>
<evidence type="ECO:0000256" key="2">
    <source>
        <dbReference type="SAM" id="Phobius"/>
    </source>
</evidence>
<keyword evidence="2" id="KW-0812">Transmembrane</keyword>
<reference evidence="3 4" key="1">
    <citation type="submission" date="2019-02" db="EMBL/GenBank/DDBJ databases">
        <title>Kribbella capetownensis sp. nov. and Kribbella speibonae sp. nov., isolated from soil.</title>
        <authorList>
            <person name="Curtis S.M."/>
            <person name="Norton I."/>
            <person name="Everest G.J."/>
            <person name="Meyers P.R."/>
        </authorList>
    </citation>
    <scope>NUCLEOTIDE SEQUENCE [LARGE SCALE GENOMIC DNA]</scope>
    <source>
        <strain evidence="3 4">NRRL B-24813</strain>
    </source>
</reference>
<protein>
    <submittedName>
        <fullName evidence="3">Uncharacterized protein</fullName>
    </submittedName>
</protein>
<name>A0A4R0KMM3_9ACTN</name>
<proteinExistence type="predicted"/>
<feature type="transmembrane region" description="Helical" evidence="2">
    <location>
        <begin position="49"/>
        <end position="67"/>
    </location>
</feature>
<dbReference type="RefSeq" id="WP_131362521.1">
    <property type="nucleotide sequence ID" value="NZ_SJKB01000011.1"/>
</dbReference>